<sequence>MPIFSTVTLQLPLLRSLSIASAWNLSEWGGDITHQQLRADINFILDTPQIISPAMDNEHFAFFCDVFKRSSGSRVRRLERPFTSMNAETFDHLSEAFPNLHALILSITQVSNSAISIPQWNVVS</sequence>
<name>A0A9P6DE19_PLEER</name>
<dbReference type="OrthoDB" id="3039255at2759"/>
<proteinExistence type="predicted"/>
<reference evidence="2" key="1">
    <citation type="submission" date="2020-11" db="EMBL/GenBank/DDBJ databases">
        <authorList>
            <consortium name="DOE Joint Genome Institute"/>
            <person name="Ahrendt S."/>
            <person name="Riley R."/>
            <person name="Andreopoulos W."/>
            <person name="Labutti K."/>
            <person name="Pangilinan J."/>
            <person name="Ruiz-Duenas F.J."/>
            <person name="Barrasa J.M."/>
            <person name="Sanchez-Garcia M."/>
            <person name="Camarero S."/>
            <person name="Miyauchi S."/>
            <person name="Serrano A."/>
            <person name="Linde D."/>
            <person name="Babiker R."/>
            <person name="Drula E."/>
            <person name="Ayuso-Fernandez I."/>
            <person name="Pacheco R."/>
            <person name="Padilla G."/>
            <person name="Ferreira P."/>
            <person name="Barriuso J."/>
            <person name="Kellner H."/>
            <person name="Castanera R."/>
            <person name="Alfaro M."/>
            <person name="Ramirez L."/>
            <person name="Pisabarro A.G."/>
            <person name="Kuo A."/>
            <person name="Tritt A."/>
            <person name="Lipzen A."/>
            <person name="He G."/>
            <person name="Yan M."/>
            <person name="Ng V."/>
            <person name="Cullen D."/>
            <person name="Martin F."/>
            <person name="Rosso M.-N."/>
            <person name="Henrissat B."/>
            <person name="Hibbett D."/>
            <person name="Martinez A.T."/>
            <person name="Grigoriev I.V."/>
        </authorList>
    </citation>
    <scope>NUCLEOTIDE SEQUENCE</scope>
    <source>
        <strain evidence="2">ATCC 90797</strain>
    </source>
</reference>
<comment type="caution">
    <text evidence="2">The sequence shown here is derived from an EMBL/GenBank/DDBJ whole genome shotgun (WGS) entry which is preliminary data.</text>
</comment>
<evidence type="ECO:0000256" key="1">
    <source>
        <dbReference type="SAM" id="SignalP"/>
    </source>
</evidence>
<organism evidence="2 3">
    <name type="scientific">Pleurotus eryngii</name>
    <name type="common">Boletus of the steppes</name>
    <dbReference type="NCBI Taxonomy" id="5323"/>
    <lineage>
        <taxon>Eukaryota</taxon>
        <taxon>Fungi</taxon>
        <taxon>Dikarya</taxon>
        <taxon>Basidiomycota</taxon>
        <taxon>Agaricomycotina</taxon>
        <taxon>Agaricomycetes</taxon>
        <taxon>Agaricomycetidae</taxon>
        <taxon>Agaricales</taxon>
        <taxon>Pleurotineae</taxon>
        <taxon>Pleurotaceae</taxon>
        <taxon>Pleurotus</taxon>
    </lineage>
</organism>
<feature type="chain" id="PRO_5040411690" evidence="1">
    <location>
        <begin position="23"/>
        <end position="124"/>
    </location>
</feature>
<evidence type="ECO:0000313" key="2">
    <source>
        <dbReference type="EMBL" id="KAF9492698.1"/>
    </source>
</evidence>
<protein>
    <submittedName>
        <fullName evidence="2">Uncharacterized protein</fullName>
    </submittedName>
</protein>
<accession>A0A9P6DE19</accession>
<dbReference type="EMBL" id="MU154597">
    <property type="protein sequence ID" value="KAF9492698.1"/>
    <property type="molecule type" value="Genomic_DNA"/>
</dbReference>
<dbReference type="Proteomes" id="UP000807025">
    <property type="component" value="Unassembled WGS sequence"/>
</dbReference>
<feature type="signal peptide" evidence="1">
    <location>
        <begin position="1"/>
        <end position="22"/>
    </location>
</feature>
<keyword evidence="3" id="KW-1185">Reference proteome</keyword>
<evidence type="ECO:0000313" key="3">
    <source>
        <dbReference type="Proteomes" id="UP000807025"/>
    </source>
</evidence>
<gene>
    <name evidence="2" type="ORF">BDN71DRAFT_1451185</name>
</gene>
<keyword evidence="1" id="KW-0732">Signal</keyword>
<dbReference type="AlphaFoldDB" id="A0A9P6DE19"/>